<dbReference type="SUPFAM" id="SSF53474">
    <property type="entry name" value="alpha/beta-Hydrolases"/>
    <property type="match status" value="1"/>
</dbReference>
<dbReference type="EMBL" id="BQKI01000014">
    <property type="protein sequence ID" value="GJN07576.1"/>
    <property type="molecule type" value="Genomic_DNA"/>
</dbReference>
<dbReference type="InterPro" id="IPR001563">
    <property type="entry name" value="Peptidase_S10"/>
</dbReference>
<dbReference type="PANTHER" id="PTHR11802">
    <property type="entry name" value="SERINE PROTEASE FAMILY S10 SERINE CARBOXYPEPTIDASE"/>
    <property type="match status" value="1"/>
</dbReference>
<gene>
    <name evidence="3" type="primary">ga25477</name>
    <name evidence="2" type="synonym">ga25417</name>
    <name evidence="2" type="ORF">PR202_ga25417</name>
    <name evidence="3" type="ORF">PR202_ga25477</name>
</gene>
<dbReference type="GO" id="GO:0006508">
    <property type="term" value="P:proteolysis"/>
    <property type="evidence" value="ECO:0007669"/>
    <property type="project" value="InterPro"/>
</dbReference>
<organism evidence="3 4">
    <name type="scientific">Eleusine coracana subsp. coracana</name>
    <dbReference type="NCBI Taxonomy" id="191504"/>
    <lineage>
        <taxon>Eukaryota</taxon>
        <taxon>Viridiplantae</taxon>
        <taxon>Streptophyta</taxon>
        <taxon>Embryophyta</taxon>
        <taxon>Tracheophyta</taxon>
        <taxon>Spermatophyta</taxon>
        <taxon>Magnoliopsida</taxon>
        <taxon>Liliopsida</taxon>
        <taxon>Poales</taxon>
        <taxon>Poaceae</taxon>
        <taxon>PACMAD clade</taxon>
        <taxon>Chloridoideae</taxon>
        <taxon>Cynodonteae</taxon>
        <taxon>Eleusininae</taxon>
        <taxon>Eleusine</taxon>
    </lineage>
</organism>
<sequence>MQVSHILFVDSPVGAGFSFSRQLKGYEVGDISSTLQLHEFLVKWFSDHPKYLASPFYIGGDSYAGMIAPFLMQIVSEGIEVGRRPLLNMKGYLVGNPGTGESVDFNSRVPYAHGFGIISDQLYETILKHCQGQDYSNPSNAQCAEAMGRFNSLISEVQQAQVLLDACVYASPAPDDANSKMDGSDGRKILKEEIGLGQRNHPPARPPFGCVTYGYYLSYYWANDRRTRDALGVKEGTKDEWVRCHDNDLPYSYELKSVLKYHQNLTSRGYRALAYSGDHDLLVPHLGTQAWVRSLNFSVVDDWRAWHLGGQAAGFTISYSNNMTFATIKGGGHTAPEYEPERCFAMFSRWILNRTL</sequence>
<name>A0AAV5D9G6_ELECO</name>
<dbReference type="GO" id="GO:0019748">
    <property type="term" value="P:secondary metabolic process"/>
    <property type="evidence" value="ECO:0007669"/>
    <property type="project" value="TreeGrafter"/>
</dbReference>
<evidence type="ECO:0000313" key="4">
    <source>
        <dbReference type="Proteomes" id="UP001054889"/>
    </source>
</evidence>
<evidence type="ECO:0000313" key="2">
    <source>
        <dbReference type="EMBL" id="GJN07576.1"/>
    </source>
</evidence>
<dbReference type="EMBL" id="BQKI01000014">
    <property type="protein sequence ID" value="GJN07633.1"/>
    <property type="molecule type" value="Genomic_DNA"/>
</dbReference>
<dbReference type="Pfam" id="PF00450">
    <property type="entry name" value="Peptidase_S10"/>
    <property type="match status" value="1"/>
</dbReference>
<dbReference type="Proteomes" id="UP001054889">
    <property type="component" value="Unassembled WGS sequence"/>
</dbReference>
<accession>A0AAV5D9G6</accession>
<dbReference type="PANTHER" id="PTHR11802:SF260">
    <property type="entry name" value="SERINE CARBOXYPEPTIDASE-LIKE 19"/>
    <property type="match status" value="1"/>
</dbReference>
<keyword evidence="4" id="KW-1185">Reference proteome</keyword>
<dbReference type="AlphaFoldDB" id="A0AAV5D9G6"/>
<comment type="caution">
    <text evidence="3">The sequence shown here is derived from an EMBL/GenBank/DDBJ whole genome shotgun (WGS) entry which is preliminary data.</text>
</comment>
<dbReference type="GO" id="GO:0004185">
    <property type="term" value="F:serine-type carboxypeptidase activity"/>
    <property type="evidence" value="ECO:0007669"/>
    <property type="project" value="InterPro"/>
</dbReference>
<evidence type="ECO:0000313" key="3">
    <source>
        <dbReference type="EMBL" id="GJN07633.1"/>
    </source>
</evidence>
<reference evidence="3" key="1">
    <citation type="journal article" date="2018" name="DNA Res.">
        <title>Multiple hybrid de novo genome assembly of finger millet, an orphan allotetraploid crop.</title>
        <authorList>
            <person name="Hatakeyama M."/>
            <person name="Aluri S."/>
            <person name="Balachadran M.T."/>
            <person name="Sivarajan S.R."/>
            <person name="Patrignani A."/>
            <person name="Gruter S."/>
            <person name="Poveda L."/>
            <person name="Shimizu-Inatsugi R."/>
            <person name="Baeten J."/>
            <person name="Francoijs K.J."/>
            <person name="Nataraja K.N."/>
            <person name="Reddy Y.A.N."/>
            <person name="Phadnis S."/>
            <person name="Ravikumar R.L."/>
            <person name="Schlapbach R."/>
            <person name="Sreeman S.M."/>
            <person name="Shimizu K.K."/>
        </authorList>
    </citation>
    <scope>NUCLEOTIDE SEQUENCE</scope>
</reference>
<dbReference type="Gene3D" id="3.40.50.1820">
    <property type="entry name" value="alpha/beta hydrolase"/>
    <property type="match status" value="1"/>
</dbReference>
<protein>
    <submittedName>
        <fullName evidence="3">Uncharacterized protein</fullName>
    </submittedName>
</protein>
<comment type="similarity">
    <text evidence="1">Belongs to the peptidase S10 family.</text>
</comment>
<proteinExistence type="inferred from homology"/>
<dbReference type="InterPro" id="IPR029058">
    <property type="entry name" value="AB_hydrolase_fold"/>
</dbReference>
<evidence type="ECO:0000256" key="1">
    <source>
        <dbReference type="ARBA" id="ARBA00009431"/>
    </source>
</evidence>
<reference evidence="3" key="2">
    <citation type="submission" date="2021-12" db="EMBL/GenBank/DDBJ databases">
        <title>Resequencing data analysis of finger millet.</title>
        <authorList>
            <person name="Hatakeyama M."/>
            <person name="Aluri S."/>
            <person name="Balachadran M.T."/>
            <person name="Sivarajan S.R."/>
            <person name="Poveda L."/>
            <person name="Shimizu-Inatsugi R."/>
            <person name="Schlapbach R."/>
            <person name="Sreeman S.M."/>
            <person name="Shimizu K.K."/>
        </authorList>
    </citation>
    <scope>NUCLEOTIDE SEQUENCE</scope>
</reference>
<dbReference type="GO" id="GO:0016747">
    <property type="term" value="F:acyltransferase activity, transferring groups other than amino-acyl groups"/>
    <property type="evidence" value="ECO:0007669"/>
    <property type="project" value="TreeGrafter"/>
</dbReference>
<dbReference type="PRINTS" id="PR00724">
    <property type="entry name" value="CRBOXYPTASEC"/>
</dbReference>